<gene>
    <name evidence="1" type="ORF">QNN03_04935</name>
</gene>
<evidence type="ECO:0000313" key="2">
    <source>
        <dbReference type="Proteomes" id="UP001241926"/>
    </source>
</evidence>
<dbReference type="EMBL" id="JASJUS010000003">
    <property type="protein sequence ID" value="MDL2075779.1"/>
    <property type="molecule type" value="Genomic_DNA"/>
</dbReference>
<evidence type="ECO:0008006" key="3">
    <source>
        <dbReference type="Google" id="ProtNLM"/>
    </source>
</evidence>
<protein>
    <recommendedName>
        <fullName evidence="3">Restriction endonuclease type IV Mrr domain-containing protein</fullName>
    </recommendedName>
</protein>
<comment type="caution">
    <text evidence="1">The sequence shown here is derived from an EMBL/GenBank/DDBJ whole genome shotgun (WGS) entry which is preliminary data.</text>
</comment>
<name>A0ABT7IUL7_9ACTN</name>
<accession>A0ABT7IUL7</accession>
<sequence length="560" mass="61070">MAIDWDRIGQPAFDRRVEALLHRMFDDAGQVIVVNGRGGDDGIDVQVTTDVGLRIFQLKYHPDGFPGSLKGRRTSIKKSFSRAMTHQPVEWTLVVPCTLTTSERAFVNKLADGKAVKVSILDRSDLDSHFAAHPDLEASFTRDLLREAAKDFNQEKAMLLGADDLVDRVRALGGRADTVDPDWTWDFQRRGDTVIQTLRAKHSRAHEVSPVSLRLVGRPGAMSTDLTAAITRTLGFGTAEDVALPSEAVECLTIDGPSWLSRTVTDVEVLWKPAPTSAPVGTPVEVAFLDSDGGVVARYTGRLNSVGSGGLGASVDTDIHGARLQMMLPFDDTAAGTLRYSFDLEGREPAEGLKITRLYQRLLRGGAFRLSVNGSNAGAGTLASSGTPDQLREVEHLLLYLSDWDVLQRHCENYFPTPLTYTAVERIQVRIARLVVEGHCAAYPFARTLTFTLNGQDHPALRAVLGDHPQCVRVSPPGFEVTVGGHTLDIGPVHLFHTQLRADNGQEVLRALTTGRGAGIKVTLRPANDMSYRLYLADTPDDGRPLVPTPLGLDGYTDPR</sequence>
<evidence type="ECO:0000313" key="1">
    <source>
        <dbReference type="EMBL" id="MDL2075779.1"/>
    </source>
</evidence>
<keyword evidence="2" id="KW-1185">Reference proteome</keyword>
<reference evidence="1 2" key="1">
    <citation type="submission" date="2023-05" db="EMBL/GenBank/DDBJ databases">
        <title>Streptomyces fuscus sp. nov., a brown-black pigment producing actinomyces isolated from dry sand of Sea duck farm.</title>
        <authorList>
            <person name="Xie J."/>
            <person name="Shen N."/>
        </authorList>
    </citation>
    <scope>NUCLEOTIDE SEQUENCE [LARGE SCALE GENOMIC DNA]</scope>
    <source>
        <strain evidence="1 2">GXMU-J15</strain>
    </source>
</reference>
<dbReference type="Proteomes" id="UP001241926">
    <property type="component" value="Unassembled WGS sequence"/>
</dbReference>
<dbReference type="RefSeq" id="WP_093722810.1">
    <property type="nucleotide sequence ID" value="NZ_JASJUS010000003.1"/>
</dbReference>
<proteinExistence type="predicted"/>
<organism evidence="1 2">
    <name type="scientific">Streptomyces fuscus</name>
    <dbReference type="NCBI Taxonomy" id="3048495"/>
    <lineage>
        <taxon>Bacteria</taxon>
        <taxon>Bacillati</taxon>
        <taxon>Actinomycetota</taxon>
        <taxon>Actinomycetes</taxon>
        <taxon>Kitasatosporales</taxon>
        <taxon>Streptomycetaceae</taxon>
        <taxon>Streptomyces</taxon>
    </lineage>
</organism>